<name>A0A9P4TXG6_9PEZI</name>
<dbReference type="InterPro" id="IPR029016">
    <property type="entry name" value="GAF-like_dom_sf"/>
</dbReference>
<dbReference type="InterPro" id="IPR003018">
    <property type="entry name" value="GAF"/>
</dbReference>
<dbReference type="PANTHER" id="PTHR21021:SF15">
    <property type="entry name" value="FREE METHIONINE-R-SULFOXIDE REDUCTASE"/>
    <property type="match status" value="1"/>
</dbReference>
<dbReference type="FunFam" id="3.30.450.40:FF:000008">
    <property type="entry name" value="GAF domain-containing proteins"/>
    <property type="match status" value="1"/>
</dbReference>
<protein>
    <submittedName>
        <fullName evidence="3">GAF domain-like protein</fullName>
    </submittedName>
</protein>
<dbReference type="EMBL" id="MU007049">
    <property type="protein sequence ID" value="KAF2429231.1"/>
    <property type="molecule type" value="Genomic_DNA"/>
</dbReference>
<reference evidence="3" key="1">
    <citation type="journal article" date="2020" name="Stud. Mycol.">
        <title>101 Dothideomycetes genomes: a test case for predicting lifestyles and emergence of pathogens.</title>
        <authorList>
            <person name="Haridas S."/>
            <person name="Albert R."/>
            <person name="Binder M."/>
            <person name="Bloem J."/>
            <person name="Labutti K."/>
            <person name="Salamov A."/>
            <person name="Andreopoulos B."/>
            <person name="Baker S."/>
            <person name="Barry K."/>
            <person name="Bills G."/>
            <person name="Bluhm B."/>
            <person name="Cannon C."/>
            <person name="Castanera R."/>
            <person name="Culley D."/>
            <person name="Daum C."/>
            <person name="Ezra D."/>
            <person name="Gonzalez J."/>
            <person name="Henrissat B."/>
            <person name="Kuo A."/>
            <person name="Liang C."/>
            <person name="Lipzen A."/>
            <person name="Lutzoni F."/>
            <person name="Magnuson J."/>
            <person name="Mondo S."/>
            <person name="Nolan M."/>
            <person name="Ohm R."/>
            <person name="Pangilinan J."/>
            <person name="Park H.-J."/>
            <person name="Ramirez L."/>
            <person name="Alfaro M."/>
            <person name="Sun H."/>
            <person name="Tritt A."/>
            <person name="Yoshinaga Y."/>
            <person name="Zwiers L.-H."/>
            <person name="Turgeon B."/>
            <person name="Goodwin S."/>
            <person name="Spatafora J."/>
            <person name="Crous P."/>
            <person name="Grigoriev I."/>
        </authorList>
    </citation>
    <scope>NUCLEOTIDE SEQUENCE</scope>
    <source>
        <strain evidence="3">CBS 130266</strain>
    </source>
</reference>
<proteinExistence type="inferred from homology"/>
<dbReference type="AlphaFoldDB" id="A0A9P4TXG6"/>
<dbReference type="Proteomes" id="UP000800235">
    <property type="component" value="Unassembled WGS sequence"/>
</dbReference>
<comment type="caution">
    <text evidence="3">The sequence shown here is derived from an EMBL/GenBank/DDBJ whole genome shotgun (WGS) entry which is preliminary data.</text>
</comment>
<evidence type="ECO:0000313" key="4">
    <source>
        <dbReference type="Proteomes" id="UP000800235"/>
    </source>
</evidence>
<keyword evidence="4" id="KW-1185">Reference proteome</keyword>
<dbReference type="Gene3D" id="3.30.450.40">
    <property type="match status" value="1"/>
</dbReference>
<dbReference type="OrthoDB" id="15735at2759"/>
<feature type="domain" description="GAF" evidence="2">
    <location>
        <begin position="82"/>
        <end position="170"/>
    </location>
</feature>
<comment type="similarity">
    <text evidence="1">Belongs to the free Met sulfoxide reductase family.</text>
</comment>
<organism evidence="3 4">
    <name type="scientific">Tothia fuscella</name>
    <dbReference type="NCBI Taxonomy" id="1048955"/>
    <lineage>
        <taxon>Eukaryota</taxon>
        <taxon>Fungi</taxon>
        <taxon>Dikarya</taxon>
        <taxon>Ascomycota</taxon>
        <taxon>Pezizomycotina</taxon>
        <taxon>Dothideomycetes</taxon>
        <taxon>Pleosporomycetidae</taxon>
        <taxon>Venturiales</taxon>
        <taxon>Cylindrosympodiaceae</taxon>
        <taxon>Tothia</taxon>
    </lineage>
</organism>
<dbReference type="SUPFAM" id="SSF55781">
    <property type="entry name" value="GAF domain-like"/>
    <property type="match status" value="1"/>
</dbReference>
<evidence type="ECO:0000313" key="3">
    <source>
        <dbReference type="EMBL" id="KAF2429231.1"/>
    </source>
</evidence>
<dbReference type="InterPro" id="IPR000614">
    <property type="entry name" value="FRMsr_CS"/>
</dbReference>
<dbReference type="Pfam" id="PF13185">
    <property type="entry name" value="GAF_2"/>
    <property type="match status" value="1"/>
</dbReference>
<accession>A0A9P4TXG6</accession>
<dbReference type="InterPro" id="IPR051330">
    <property type="entry name" value="Phosphatase_reg/MetRdx"/>
</dbReference>
<evidence type="ECO:0000259" key="2">
    <source>
        <dbReference type="Pfam" id="PF13185"/>
    </source>
</evidence>
<dbReference type="PROSITE" id="PS01320">
    <property type="entry name" value="UPF0067"/>
    <property type="match status" value="1"/>
</dbReference>
<evidence type="ECO:0000256" key="1">
    <source>
        <dbReference type="ARBA" id="ARBA00038454"/>
    </source>
</evidence>
<sequence>MVHAESSTFAEGLTKEEVYTQVLEQASALLEGERNWVCNLSNASSLLYHALLSLPRPSSGVNWCGFYVVDTINPSQLILGPFQGHVACQQIPLGKGVCGTAAKEGKTQVVEDVEKFPGHIACDSRSKSEIVVPILQAGKVVAIIDIDCAELAGFDEVDQKHLEGFARIIAEGSDF</sequence>
<dbReference type="GO" id="GO:0005829">
    <property type="term" value="C:cytosol"/>
    <property type="evidence" value="ECO:0007669"/>
    <property type="project" value="TreeGrafter"/>
</dbReference>
<dbReference type="GO" id="GO:0033745">
    <property type="term" value="F:L-methionine-(R)-S-oxide reductase activity"/>
    <property type="evidence" value="ECO:0007669"/>
    <property type="project" value="TreeGrafter"/>
</dbReference>
<dbReference type="PANTHER" id="PTHR21021">
    <property type="entry name" value="GAF/PUTATIVE CYTOSKELETAL PROTEIN"/>
    <property type="match status" value="1"/>
</dbReference>
<gene>
    <name evidence="3" type="ORF">EJ08DRAFT_671163</name>
</gene>